<keyword evidence="2" id="KW-0472">Membrane</keyword>
<feature type="transmembrane region" description="Helical" evidence="2">
    <location>
        <begin position="106"/>
        <end position="126"/>
    </location>
</feature>
<reference evidence="5" key="1">
    <citation type="submission" date="2018-03" db="EMBL/GenBank/DDBJ databases">
        <title>Gramella fulva sp. nov., isolated from a dry surface of tidal flat.</title>
        <authorList>
            <person name="Hwang S.H."/>
            <person name="Hwang W.M."/>
            <person name="Kang K."/>
            <person name="Ahn T.-Y."/>
        </authorList>
    </citation>
    <scope>NUCLEOTIDE SEQUENCE [LARGE SCALE GENOMIC DNA]</scope>
    <source>
        <strain evidence="5">SH35</strain>
    </source>
</reference>
<feature type="signal peptide" evidence="3">
    <location>
        <begin position="1"/>
        <end position="31"/>
    </location>
</feature>
<feature type="chain" id="PRO_5015337738" description="Lipoprotein" evidence="3">
    <location>
        <begin position="32"/>
        <end position="328"/>
    </location>
</feature>
<protein>
    <recommendedName>
        <fullName evidence="6">Lipoprotein</fullName>
    </recommendedName>
</protein>
<dbReference type="AlphaFoldDB" id="A0A2R3Z9U3"/>
<feature type="region of interest" description="Disordered" evidence="1">
    <location>
        <begin position="166"/>
        <end position="195"/>
    </location>
</feature>
<keyword evidence="5" id="KW-1185">Reference proteome</keyword>
<dbReference type="EMBL" id="CP028136">
    <property type="protein sequence ID" value="AVR47065.1"/>
    <property type="molecule type" value="Genomic_DNA"/>
</dbReference>
<sequence length="328" mass="37644">MNWRKRKLINMNLLKITFLVLLLFISASCNRNTPDINANSQSLTEKNEVQSEVIGNNGSLKENSEAHDSIVATENNSQEEVVKSQSQNEKSDLVTLEESRNSGWNWWLYGALFSIIFNLILIFLLLKTINSKNTYKWERDDITIGKDKYKEEAKFYKERLAALEDEKRKKQVPKTESPNTSVPQKTPNSSIDTEEKAVEVDLSVESSSSRNRNQTEIISRPVIFYSEKANENKIFTSVSEQKNEYKSIFKLILDNIDSDKAAFEIVDSDFVLRMAANSPDTYLYPVCKPENSNQNYSSEIITTKRGIAHKVDGKWQVNEQDKATIKFQ</sequence>
<name>A0A2R3Z9U3_9FLAO</name>
<keyword evidence="2" id="KW-1133">Transmembrane helix</keyword>
<evidence type="ECO:0000313" key="5">
    <source>
        <dbReference type="Proteomes" id="UP000241507"/>
    </source>
</evidence>
<evidence type="ECO:0000313" key="4">
    <source>
        <dbReference type="EMBL" id="AVR47065.1"/>
    </source>
</evidence>
<evidence type="ECO:0008006" key="6">
    <source>
        <dbReference type="Google" id="ProtNLM"/>
    </source>
</evidence>
<evidence type="ECO:0000256" key="2">
    <source>
        <dbReference type="SAM" id="Phobius"/>
    </source>
</evidence>
<gene>
    <name evidence="4" type="ORF">C7S20_18430</name>
</gene>
<dbReference type="Proteomes" id="UP000241507">
    <property type="component" value="Chromosome"/>
</dbReference>
<keyword evidence="2" id="KW-0812">Transmembrane</keyword>
<organism evidence="4 5">
    <name type="scientific">Christiangramia fulva</name>
    <dbReference type="NCBI Taxonomy" id="2126553"/>
    <lineage>
        <taxon>Bacteria</taxon>
        <taxon>Pseudomonadati</taxon>
        <taxon>Bacteroidota</taxon>
        <taxon>Flavobacteriia</taxon>
        <taxon>Flavobacteriales</taxon>
        <taxon>Flavobacteriaceae</taxon>
        <taxon>Christiangramia</taxon>
    </lineage>
</organism>
<dbReference type="KEGG" id="grs:C7S20_18430"/>
<feature type="compositionally biased region" description="Polar residues" evidence="1">
    <location>
        <begin position="174"/>
        <end position="191"/>
    </location>
</feature>
<evidence type="ECO:0000256" key="3">
    <source>
        <dbReference type="SAM" id="SignalP"/>
    </source>
</evidence>
<proteinExistence type="predicted"/>
<evidence type="ECO:0000256" key="1">
    <source>
        <dbReference type="SAM" id="MobiDB-lite"/>
    </source>
</evidence>
<dbReference type="PROSITE" id="PS51257">
    <property type="entry name" value="PROKAR_LIPOPROTEIN"/>
    <property type="match status" value="1"/>
</dbReference>
<keyword evidence="3" id="KW-0732">Signal</keyword>
<accession>A0A2R3Z9U3</accession>